<gene>
    <name evidence="1" type="ORF">LOK49_LG07G00230</name>
</gene>
<name>A0ACC0H3J7_9ERIC</name>
<evidence type="ECO:0000313" key="1">
    <source>
        <dbReference type="EMBL" id="KAI8007378.1"/>
    </source>
</evidence>
<comment type="caution">
    <text evidence="1">The sequence shown here is derived from an EMBL/GenBank/DDBJ whole genome shotgun (WGS) entry which is preliminary data.</text>
</comment>
<keyword evidence="2" id="KW-1185">Reference proteome</keyword>
<organism evidence="1 2">
    <name type="scientific">Camellia lanceoleosa</name>
    <dbReference type="NCBI Taxonomy" id="1840588"/>
    <lineage>
        <taxon>Eukaryota</taxon>
        <taxon>Viridiplantae</taxon>
        <taxon>Streptophyta</taxon>
        <taxon>Embryophyta</taxon>
        <taxon>Tracheophyta</taxon>
        <taxon>Spermatophyta</taxon>
        <taxon>Magnoliopsida</taxon>
        <taxon>eudicotyledons</taxon>
        <taxon>Gunneridae</taxon>
        <taxon>Pentapetalae</taxon>
        <taxon>asterids</taxon>
        <taxon>Ericales</taxon>
        <taxon>Theaceae</taxon>
        <taxon>Camellia</taxon>
    </lineage>
</organism>
<dbReference type="EMBL" id="CM045764">
    <property type="protein sequence ID" value="KAI8007378.1"/>
    <property type="molecule type" value="Genomic_DNA"/>
</dbReference>
<accession>A0ACC0H3J7</accession>
<proteinExistence type="predicted"/>
<sequence length="74" mass="7884">MGGGGFQVMRRIPSIKFPLRYPKSSASGSAPRSDVPAAPTNTAVGGKASLQPKRTPVTDREIEAVLVRVCTRPY</sequence>
<dbReference type="Proteomes" id="UP001060215">
    <property type="component" value="Chromosome 7"/>
</dbReference>
<protein>
    <submittedName>
        <fullName evidence="1">Uncharacterized protein</fullName>
    </submittedName>
</protein>
<evidence type="ECO:0000313" key="2">
    <source>
        <dbReference type="Proteomes" id="UP001060215"/>
    </source>
</evidence>
<reference evidence="1 2" key="1">
    <citation type="journal article" date="2022" name="Plant J.">
        <title>Chromosome-level genome of Camellia lanceoleosa provides a valuable resource for understanding genome evolution and self-incompatibility.</title>
        <authorList>
            <person name="Gong W."/>
            <person name="Xiao S."/>
            <person name="Wang L."/>
            <person name="Liao Z."/>
            <person name="Chang Y."/>
            <person name="Mo W."/>
            <person name="Hu G."/>
            <person name="Li W."/>
            <person name="Zhao G."/>
            <person name="Zhu H."/>
            <person name="Hu X."/>
            <person name="Ji K."/>
            <person name="Xiang X."/>
            <person name="Song Q."/>
            <person name="Yuan D."/>
            <person name="Jin S."/>
            <person name="Zhang L."/>
        </authorList>
    </citation>
    <scope>NUCLEOTIDE SEQUENCE [LARGE SCALE GENOMIC DNA]</scope>
    <source>
        <strain evidence="1">SQ_2022a</strain>
    </source>
</reference>